<organism evidence="2 3">
    <name type="scientific">Naasia aerilata</name>
    <dbReference type="NCBI Taxonomy" id="1162966"/>
    <lineage>
        <taxon>Bacteria</taxon>
        <taxon>Bacillati</taxon>
        <taxon>Actinomycetota</taxon>
        <taxon>Actinomycetes</taxon>
        <taxon>Micrococcales</taxon>
        <taxon>Microbacteriaceae</taxon>
        <taxon>Naasia</taxon>
    </lineage>
</organism>
<name>A0ABN6XR35_9MICO</name>
<dbReference type="Proteomes" id="UP001321498">
    <property type="component" value="Chromosome"/>
</dbReference>
<evidence type="ECO:0000313" key="2">
    <source>
        <dbReference type="EMBL" id="BDZ47459.1"/>
    </source>
</evidence>
<gene>
    <name evidence="2" type="ORF">GCM10025866_33680</name>
</gene>
<feature type="compositionally biased region" description="Polar residues" evidence="1">
    <location>
        <begin position="63"/>
        <end position="80"/>
    </location>
</feature>
<proteinExistence type="predicted"/>
<evidence type="ECO:0000256" key="1">
    <source>
        <dbReference type="SAM" id="MobiDB-lite"/>
    </source>
</evidence>
<feature type="region of interest" description="Disordered" evidence="1">
    <location>
        <begin position="45"/>
        <end position="80"/>
    </location>
</feature>
<keyword evidence="3" id="KW-1185">Reference proteome</keyword>
<protein>
    <submittedName>
        <fullName evidence="2">Uncharacterized protein</fullName>
    </submittedName>
</protein>
<dbReference type="EMBL" id="AP027731">
    <property type="protein sequence ID" value="BDZ47459.1"/>
    <property type="molecule type" value="Genomic_DNA"/>
</dbReference>
<feature type="compositionally biased region" description="Low complexity" evidence="1">
    <location>
        <begin position="1"/>
        <end position="16"/>
    </location>
</feature>
<evidence type="ECO:0000313" key="3">
    <source>
        <dbReference type="Proteomes" id="UP001321498"/>
    </source>
</evidence>
<feature type="region of interest" description="Disordered" evidence="1">
    <location>
        <begin position="1"/>
        <end position="30"/>
    </location>
</feature>
<reference evidence="3" key="1">
    <citation type="journal article" date="2019" name="Int. J. Syst. Evol. Microbiol.">
        <title>The Global Catalogue of Microorganisms (GCM) 10K type strain sequencing project: providing services to taxonomists for standard genome sequencing and annotation.</title>
        <authorList>
            <consortium name="The Broad Institute Genomics Platform"/>
            <consortium name="The Broad Institute Genome Sequencing Center for Infectious Disease"/>
            <person name="Wu L."/>
            <person name="Ma J."/>
        </authorList>
    </citation>
    <scope>NUCLEOTIDE SEQUENCE [LARGE SCALE GENOMIC DNA]</scope>
    <source>
        <strain evidence="3">NBRC 108725</strain>
    </source>
</reference>
<accession>A0ABN6XR35</accession>
<sequence>MGATTAAVPHAKAATTSPDAAPSIHSASSIGRCSTGWPRLLAKASTESTVTPARIDSDAGVTSDPSAYTSTRFIPPSSSM</sequence>